<dbReference type="AlphaFoldDB" id="A0A0C9TRE9"/>
<proteinExistence type="predicted"/>
<name>A0A0C9TRE9_SPHS4</name>
<dbReference type="HOGENOM" id="CLU_009122_4_0_1"/>
<gene>
    <name evidence="1" type="ORF">M422DRAFT_265401</name>
</gene>
<evidence type="ECO:0000313" key="1">
    <source>
        <dbReference type="EMBL" id="KIJ32768.1"/>
    </source>
</evidence>
<dbReference type="OrthoDB" id="3239511at2759"/>
<reference evidence="1 2" key="1">
    <citation type="submission" date="2014-06" db="EMBL/GenBank/DDBJ databases">
        <title>Evolutionary Origins and Diversification of the Mycorrhizal Mutualists.</title>
        <authorList>
            <consortium name="DOE Joint Genome Institute"/>
            <consortium name="Mycorrhizal Genomics Consortium"/>
            <person name="Kohler A."/>
            <person name="Kuo A."/>
            <person name="Nagy L.G."/>
            <person name="Floudas D."/>
            <person name="Copeland A."/>
            <person name="Barry K.W."/>
            <person name="Cichocki N."/>
            <person name="Veneault-Fourrey C."/>
            <person name="LaButti K."/>
            <person name="Lindquist E.A."/>
            <person name="Lipzen A."/>
            <person name="Lundell T."/>
            <person name="Morin E."/>
            <person name="Murat C."/>
            <person name="Riley R."/>
            <person name="Ohm R."/>
            <person name="Sun H."/>
            <person name="Tunlid A."/>
            <person name="Henrissat B."/>
            <person name="Grigoriev I.V."/>
            <person name="Hibbett D.S."/>
            <person name="Martin F."/>
        </authorList>
    </citation>
    <scope>NUCLEOTIDE SEQUENCE [LARGE SCALE GENOMIC DNA]</scope>
    <source>
        <strain evidence="1 2">SS14</strain>
    </source>
</reference>
<dbReference type="Pfam" id="PF18759">
    <property type="entry name" value="Plavaka"/>
    <property type="match status" value="1"/>
</dbReference>
<dbReference type="Proteomes" id="UP000054279">
    <property type="component" value="Unassembled WGS sequence"/>
</dbReference>
<evidence type="ECO:0000313" key="2">
    <source>
        <dbReference type="Proteomes" id="UP000054279"/>
    </source>
</evidence>
<protein>
    <submittedName>
        <fullName evidence="1">Uncharacterized protein</fullName>
    </submittedName>
</protein>
<dbReference type="EMBL" id="KN837222">
    <property type="protein sequence ID" value="KIJ32768.1"/>
    <property type="molecule type" value="Genomic_DNA"/>
</dbReference>
<dbReference type="InterPro" id="IPR041078">
    <property type="entry name" value="Plavaka"/>
</dbReference>
<sequence>MFKGKLHVFKFEYRDPWQWLLDIVTDPMLSESIMWYPVEKYLHHNGHICRIYDELNSGSRWWNIQDSLPQEEGMPHCFLPLHLWLDKSNVAKTVKEHPIILRPGFLPSVIRNASGNGGGMLTGYMSIVGDPNETTETEDDSASSVEFTEFKRELYHKIHNVIFHSIWHRSRSGEACLIHKSLLDKLSVPFIMRTQDNMQDIYNKALILKRSAAEKTLKDAGLYLVKNAFWRIHNSDPYLAYSYMLHAFDSGEWGKHQWPLLRNHILDPSQKKHLASNMRLMPRWRSLRHFNAVTSIEFGDGNSYRDILKCIIPALTDILPHNSPVIHCFRLLAILCAIAGLCPISEKHNVYFEKSLPKYEKLCTRLATDYNYPKHHFLMHLPFDLRSKASTDNYTTRPGEGFQPEVQQAYEQTNFRDTERQMIKIDENQEAIARITMAVEHYDTSKYVQSQEEDENDGEEAPPPVIEDAYWKLGSPLRRISVRDWEISEAGNPAFRRFESKLTNFVTEILVEDDRPSQSLLAFRPDQGETIFATNDKERRRPRVNSLTEKFLQSLQLLVEVQRES</sequence>
<organism evidence="1 2">
    <name type="scientific">Sphaerobolus stellatus (strain SS14)</name>
    <dbReference type="NCBI Taxonomy" id="990650"/>
    <lineage>
        <taxon>Eukaryota</taxon>
        <taxon>Fungi</taxon>
        <taxon>Dikarya</taxon>
        <taxon>Basidiomycota</taxon>
        <taxon>Agaricomycotina</taxon>
        <taxon>Agaricomycetes</taxon>
        <taxon>Phallomycetidae</taxon>
        <taxon>Geastrales</taxon>
        <taxon>Sphaerobolaceae</taxon>
        <taxon>Sphaerobolus</taxon>
    </lineage>
</organism>
<accession>A0A0C9TRE9</accession>
<keyword evidence="2" id="KW-1185">Reference proteome</keyword>